<dbReference type="AlphaFoldDB" id="A0A8T0Q480"/>
<reference evidence="2" key="1">
    <citation type="submission" date="2020-05" db="EMBL/GenBank/DDBJ databases">
        <title>WGS assembly of Panicum virgatum.</title>
        <authorList>
            <person name="Lovell J.T."/>
            <person name="Jenkins J."/>
            <person name="Shu S."/>
            <person name="Juenger T.E."/>
            <person name="Schmutz J."/>
        </authorList>
    </citation>
    <scope>NUCLEOTIDE SEQUENCE</scope>
    <source>
        <strain evidence="2">AP13</strain>
    </source>
</reference>
<evidence type="ECO:0000313" key="2">
    <source>
        <dbReference type="EMBL" id="KAG2567412.1"/>
    </source>
</evidence>
<evidence type="ECO:0000256" key="1">
    <source>
        <dbReference type="SAM" id="MobiDB-lite"/>
    </source>
</evidence>
<dbReference type="Proteomes" id="UP000823388">
    <property type="component" value="Chromosome 7N"/>
</dbReference>
<dbReference type="EMBL" id="CM029050">
    <property type="protein sequence ID" value="KAG2567412.1"/>
    <property type="molecule type" value="Genomic_DNA"/>
</dbReference>
<accession>A0A8T0Q480</accession>
<protein>
    <submittedName>
        <fullName evidence="2">Uncharacterized protein</fullName>
    </submittedName>
</protein>
<proteinExistence type="predicted"/>
<evidence type="ECO:0000313" key="3">
    <source>
        <dbReference type="Proteomes" id="UP000823388"/>
    </source>
</evidence>
<feature type="compositionally biased region" description="Low complexity" evidence="1">
    <location>
        <begin position="19"/>
        <end position="40"/>
    </location>
</feature>
<name>A0A8T0Q480_PANVG</name>
<keyword evidence="3" id="KW-1185">Reference proteome</keyword>
<sequence length="179" mass="19362">MPPVILRFPSHSSARRVYQPRAARARPGGRPAQAAGEAAQDVAELQRRPRGRAPRPPPRAAASIPFRSPAAAGVAQAESLRLPVPLLRMENHLPWRRRRRATSAADWASRACRRPRRVDAGSSRSQSLRQKTPATICTVSSAPIPLPSPISPPPFEKSPAASVRILHARANSLLLLAAT</sequence>
<comment type="caution">
    <text evidence="2">The sequence shown here is derived from an EMBL/GenBank/DDBJ whole genome shotgun (WGS) entry which is preliminary data.</text>
</comment>
<organism evidence="2 3">
    <name type="scientific">Panicum virgatum</name>
    <name type="common">Blackwell switchgrass</name>
    <dbReference type="NCBI Taxonomy" id="38727"/>
    <lineage>
        <taxon>Eukaryota</taxon>
        <taxon>Viridiplantae</taxon>
        <taxon>Streptophyta</taxon>
        <taxon>Embryophyta</taxon>
        <taxon>Tracheophyta</taxon>
        <taxon>Spermatophyta</taxon>
        <taxon>Magnoliopsida</taxon>
        <taxon>Liliopsida</taxon>
        <taxon>Poales</taxon>
        <taxon>Poaceae</taxon>
        <taxon>PACMAD clade</taxon>
        <taxon>Panicoideae</taxon>
        <taxon>Panicodae</taxon>
        <taxon>Paniceae</taxon>
        <taxon>Panicinae</taxon>
        <taxon>Panicum</taxon>
        <taxon>Panicum sect. Hiantes</taxon>
    </lineage>
</organism>
<gene>
    <name evidence="2" type="ORF">PVAP13_7NG354824</name>
</gene>
<feature type="region of interest" description="Disordered" evidence="1">
    <location>
        <begin position="1"/>
        <end position="68"/>
    </location>
</feature>